<gene>
    <name evidence="2" type="ORF">SAMN05192530_1027</name>
</gene>
<dbReference type="Proteomes" id="UP000198793">
    <property type="component" value="Unassembled WGS sequence"/>
</dbReference>
<sequence length="282" mass="29683">MTIGITGATGQLGRLVVRSLQAKSGAEPIVALVRSPEKARELGVEARVFEYARPDTLAPALAGIDTLLLISSSEVGQREAQHRNVIEAAKTAGVKRIVYTSLLHADRSPISLGTEHRATEALLASSGIPATILRNGWYTENYTASIPPALANGAFVGSAGEGRLSLATRADYAEAAATVLTSEGHEGRTYELAGDDAVTLADLAAEISRQTGRDIPYRNLSQAEYAGILKQAGLPEMFAEGLAAWDVDASNDALFDHGRQLSKLIGRPTTPLADAVRAQLAA</sequence>
<dbReference type="PANTHER" id="PTHR47129:SF1">
    <property type="entry name" value="NMRA-LIKE DOMAIN-CONTAINING PROTEIN"/>
    <property type="match status" value="1"/>
</dbReference>
<dbReference type="Pfam" id="PF13460">
    <property type="entry name" value="NAD_binding_10"/>
    <property type="match status" value="1"/>
</dbReference>
<dbReference type="PANTHER" id="PTHR47129">
    <property type="entry name" value="QUINONE OXIDOREDUCTASE 2"/>
    <property type="match status" value="1"/>
</dbReference>
<keyword evidence="3" id="KW-1185">Reference proteome</keyword>
<evidence type="ECO:0000313" key="2">
    <source>
        <dbReference type="EMBL" id="SDN80850.1"/>
    </source>
</evidence>
<dbReference type="InterPro" id="IPR036291">
    <property type="entry name" value="NAD(P)-bd_dom_sf"/>
</dbReference>
<name>A0A1H0EEV6_9HYPH</name>
<evidence type="ECO:0000313" key="3">
    <source>
        <dbReference type="Proteomes" id="UP000198793"/>
    </source>
</evidence>
<evidence type="ECO:0000259" key="1">
    <source>
        <dbReference type="Pfam" id="PF13460"/>
    </source>
</evidence>
<dbReference type="EMBL" id="FNIT01000002">
    <property type="protein sequence ID" value="SDN80850.1"/>
    <property type="molecule type" value="Genomic_DNA"/>
</dbReference>
<dbReference type="AlphaFoldDB" id="A0A1H0EEV6"/>
<dbReference type="OrthoDB" id="7771794at2"/>
<protein>
    <submittedName>
        <fullName evidence="2">NAD(P)H dehydrogenase (Quinone)</fullName>
    </submittedName>
</protein>
<dbReference type="CDD" id="cd05269">
    <property type="entry name" value="TMR_SDR_a"/>
    <property type="match status" value="1"/>
</dbReference>
<reference evidence="2 3" key="1">
    <citation type="submission" date="2016-10" db="EMBL/GenBank/DDBJ databases">
        <authorList>
            <person name="de Groot N.N."/>
        </authorList>
    </citation>
    <scope>NUCLEOTIDE SEQUENCE [LARGE SCALE GENOMIC DNA]</scope>
    <source>
        <strain evidence="3">L7-484,KACC 16230,DSM 25025</strain>
    </source>
</reference>
<proteinExistence type="predicted"/>
<dbReference type="SUPFAM" id="SSF51735">
    <property type="entry name" value="NAD(P)-binding Rossmann-fold domains"/>
    <property type="match status" value="1"/>
</dbReference>
<dbReference type="Gene3D" id="3.90.25.10">
    <property type="entry name" value="UDP-galactose 4-epimerase, domain 1"/>
    <property type="match status" value="1"/>
</dbReference>
<organism evidence="2 3">
    <name type="scientific">Aureimonas jatrophae</name>
    <dbReference type="NCBI Taxonomy" id="1166073"/>
    <lineage>
        <taxon>Bacteria</taxon>
        <taxon>Pseudomonadati</taxon>
        <taxon>Pseudomonadota</taxon>
        <taxon>Alphaproteobacteria</taxon>
        <taxon>Hyphomicrobiales</taxon>
        <taxon>Aurantimonadaceae</taxon>
        <taxon>Aureimonas</taxon>
    </lineage>
</organism>
<accession>A0A1H0EEV6</accession>
<dbReference type="Gene3D" id="3.40.50.720">
    <property type="entry name" value="NAD(P)-binding Rossmann-like Domain"/>
    <property type="match status" value="1"/>
</dbReference>
<feature type="domain" description="NAD(P)-binding" evidence="1">
    <location>
        <begin position="7"/>
        <end position="182"/>
    </location>
</feature>
<dbReference type="InterPro" id="IPR016040">
    <property type="entry name" value="NAD(P)-bd_dom"/>
</dbReference>
<dbReference type="InterPro" id="IPR052718">
    <property type="entry name" value="NmrA-type_oxidoreductase"/>
</dbReference>
<dbReference type="STRING" id="1166073.SAMN05192530_1027"/>
<dbReference type="RefSeq" id="WP_090669710.1">
    <property type="nucleotide sequence ID" value="NZ_FNIT01000002.1"/>
</dbReference>